<protein>
    <submittedName>
        <fullName evidence="1">Uncharacterized protein</fullName>
    </submittedName>
</protein>
<gene>
    <name evidence="1" type="ORF">VPR01S_37_00110</name>
</gene>
<name>U3A872_VIBPR</name>
<dbReference type="STRING" id="1219065.VPR01S_37_00110"/>
<accession>U3A872</accession>
<organism evidence="1 2">
    <name type="scientific">Vibrio proteolyticus NBRC 13287</name>
    <dbReference type="NCBI Taxonomy" id="1219065"/>
    <lineage>
        <taxon>Bacteria</taxon>
        <taxon>Pseudomonadati</taxon>
        <taxon>Pseudomonadota</taxon>
        <taxon>Gammaproteobacteria</taxon>
        <taxon>Vibrionales</taxon>
        <taxon>Vibrionaceae</taxon>
        <taxon>Vibrio</taxon>
    </lineage>
</organism>
<dbReference type="Proteomes" id="UP000016570">
    <property type="component" value="Unassembled WGS sequence"/>
</dbReference>
<sequence length="84" mass="9889">MKFIELDVKNALIFHGYDSENKPIEERTMEESFMRKLICVDRIRSITEQYLLVTGPDGREMYWEYKGTLDEVKVKLQSVNVSIA</sequence>
<dbReference type="RefSeq" id="WP_021707512.1">
    <property type="nucleotide sequence ID" value="NZ_BATJ01000037.1"/>
</dbReference>
<dbReference type="eggNOG" id="ENOG5032Z06">
    <property type="taxonomic scope" value="Bacteria"/>
</dbReference>
<proteinExistence type="predicted"/>
<evidence type="ECO:0000313" key="1">
    <source>
        <dbReference type="EMBL" id="GAD69552.1"/>
    </source>
</evidence>
<keyword evidence="2" id="KW-1185">Reference proteome</keyword>
<dbReference type="EMBL" id="BATJ01000037">
    <property type="protein sequence ID" value="GAD69552.1"/>
    <property type="molecule type" value="Genomic_DNA"/>
</dbReference>
<dbReference type="AlphaFoldDB" id="U3A872"/>
<evidence type="ECO:0000313" key="2">
    <source>
        <dbReference type="Proteomes" id="UP000016570"/>
    </source>
</evidence>
<reference evidence="1 2" key="1">
    <citation type="submission" date="2013-09" db="EMBL/GenBank/DDBJ databases">
        <title>Whole genome shotgun sequence of Vibrio proteolyticus NBRC 13287.</title>
        <authorList>
            <person name="Isaki S."/>
            <person name="Hosoyama A."/>
            <person name="Numata M."/>
            <person name="Hashimoto M."/>
            <person name="Hosoyama Y."/>
            <person name="Tsuchikane K."/>
            <person name="Noguchi M."/>
            <person name="Hirakata S."/>
            <person name="Ichikawa N."/>
            <person name="Ohji S."/>
            <person name="Yamazoe A."/>
            <person name="Fujita N."/>
        </authorList>
    </citation>
    <scope>NUCLEOTIDE SEQUENCE [LARGE SCALE GENOMIC DNA]</scope>
    <source>
        <strain evidence="1 2">NBRC 13287</strain>
    </source>
</reference>
<comment type="caution">
    <text evidence="1">The sequence shown here is derived from an EMBL/GenBank/DDBJ whole genome shotgun (WGS) entry which is preliminary data.</text>
</comment>